<organism evidence="2 3">
    <name type="scientific">Pulveribacter suum</name>
    <dbReference type="NCBI Taxonomy" id="2116657"/>
    <lineage>
        <taxon>Bacteria</taxon>
        <taxon>Pseudomonadati</taxon>
        <taxon>Pseudomonadota</taxon>
        <taxon>Betaproteobacteria</taxon>
        <taxon>Burkholderiales</taxon>
        <taxon>Comamonadaceae</taxon>
        <taxon>Pulveribacter</taxon>
    </lineage>
</organism>
<sequence>MDDQVREQLVALLRERLPGLLAVYAFGSRVQRTARPDSDLDMAVLVEGYADVLVLWELAGALAEVAGTTVDLLDLRAASTVMQYQVVTTGQRWWERDSQAALYEAAILSQKTALDSARAGLLADIRERGSIYGR</sequence>
<dbReference type="PANTHER" id="PTHR43852:SF2">
    <property type="entry name" value="PROTEIN ADENYLYLTRANSFERASE MNTA"/>
    <property type="match status" value="1"/>
</dbReference>
<protein>
    <submittedName>
        <fullName evidence="2">Nucleotidyltransferase domain-containing protein</fullName>
    </submittedName>
</protein>
<dbReference type="SUPFAM" id="SSF81301">
    <property type="entry name" value="Nucleotidyltransferase"/>
    <property type="match status" value="1"/>
</dbReference>
<dbReference type="EMBL" id="CP027792">
    <property type="protein sequence ID" value="AVP57676.1"/>
    <property type="molecule type" value="Genomic_DNA"/>
</dbReference>
<gene>
    <name evidence="2" type="ORF">C7H73_08410</name>
</gene>
<dbReference type="PANTHER" id="PTHR43852">
    <property type="entry name" value="NUCLEOTIDYLTRANSFERASE"/>
    <property type="match status" value="1"/>
</dbReference>
<dbReference type="Proteomes" id="UP000241829">
    <property type="component" value="Chromosome"/>
</dbReference>
<dbReference type="InterPro" id="IPR052930">
    <property type="entry name" value="TA_antitoxin_MntA"/>
</dbReference>
<evidence type="ECO:0000313" key="2">
    <source>
        <dbReference type="EMBL" id="AVP57676.1"/>
    </source>
</evidence>
<dbReference type="OrthoDB" id="9793109at2"/>
<dbReference type="NCBIfam" id="NF047752">
    <property type="entry name" value="MntA_antitoxin"/>
    <property type="match status" value="1"/>
</dbReference>
<dbReference type="InterPro" id="IPR043519">
    <property type="entry name" value="NT_sf"/>
</dbReference>
<accession>A0A2P1NKZ3</accession>
<dbReference type="RefSeq" id="WP_106846228.1">
    <property type="nucleotide sequence ID" value="NZ_CP027792.1"/>
</dbReference>
<dbReference type="InterPro" id="IPR041633">
    <property type="entry name" value="Polbeta"/>
</dbReference>
<dbReference type="Gene3D" id="3.30.460.10">
    <property type="entry name" value="Beta Polymerase, domain 2"/>
    <property type="match status" value="1"/>
</dbReference>
<name>A0A2P1NKZ3_9BURK</name>
<dbReference type="KEGG" id="melm:C7H73_08410"/>
<dbReference type="GO" id="GO:0016740">
    <property type="term" value="F:transferase activity"/>
    <property type="evidence" value="ECO:0007669"/>
    <property type="project" value="UniProtKB-KW"/>
</dbReference>
<evidence type="ECO:0000313" key="3">
    <source>
        <dbReference type="Proteomes" id="UP000241829"/>
    </source>
</evidence>
<dbReference type="Pfam" id="PF18765">
    <property type="entry name" value="Polbeta"/>
    <property type="match status" value="1"/>
</dbReference>
<proteinExistence type="predicted"/>
<feature type="domain" description="Polymerase beta nucleotidyltransferase" evidence="1">
    <location>
        <begin position="8"/>
        <end position="98"/>
    </location>
</feature>
<dbReference type="AlphaFoldDB" id="A0A2P1NKZ3"/>
<reference evidence="3" key="1">
    <citation type="submission" date="2018-03" db="EMBL/GenBank/DDBJ databases">
        <title>Genome sequencing of Melaminivora sp. strain SC2-7.</title>
        <authorList>
            <person name="Kim S.-J."/>
            <person name="Heo J."/>
            <person name="Ahn J.-H."/>
            <person name="Kwon S.-W."/>
        </authorList>
    </citation>
    <scope>NUCLEOTIDE SEQUENCE [LARGE SCALE GENOMIC DNA]</scope>
    <source>
        <strain evidence="3">SC2-7</strain>
    </source>
</reference>
<evidence type="ECO:0000259" key="1">
    <source>
        <dbReference type="Pfam" id="PF18765"/>
    </source>
</evidence>
<keyword evidence="3" id="KW-1185">Reference proteome</keyword>
<dbReference type="CDD" id="cd05403">
    <property type="entry name" value="NT_KNTase_like"/>
    <property type="match status" value="1"/>
</dbReference>
<keyword evidence="2" id="KW-0808">Transferase</keyword>